<evidence type="ECO:0000313" key="2">
    <source>
        <dbReference type="Proteomes" id="UP001521785"/>
    </source>
</evidence>
<proteinExistence type="predicted"/>
<evidence type="ECO:0000313" key="1">
    <source>
        <dbReference type="EMBL" id="KAL1597943.1"/>
    </source>
</evidence>
<comment type="caution">
    <text evidence="1">The sequence shown here is derived from an EMBL/GenBank/DDBJ whole genome shotgun (WGS) entry which is preliminary data.</text>
</comment>
<protein>
    <submittedName>
        <fullName evidence="1">Uncharacterized protein</fullName>
    </submittedName>
</protein>
<dbReference type="EMBL" id="JAKJXO020000012">
    <property type="protein sequence ID" value="KAL1597943.1"/>
    <property type="molecule type" value="Genomic_DNA"/>
</dbReference>
<organism evidence="1 2">
    <name type="scientific">Paraconiothyrium brasiliense</name>
    <dbReference type="NCBI Taxonomy" id="300254"/>
    <lineage>
        <taxon>Eukaryota</taxon>
        <taxon>Fungi</taxon>
        <taxon>Dikarya</taxon>
        <taxon>Ascomycota</taxon>
        <taxon>Pezizomycotina</taxon>
        <taxon>Dothideomycetes</taxon>
        <taxon>Pleosporomycetidae</taxon>
        <taxon>Pleosporales</taxon>
        <taxon>Massarineae</taxon>
        <taxon>Didymosphaeriaceae</taxon>
        <taxon>Paraconiothyrium</taxon>
    </lineage>
</organism>
<keyword evidence="2" id="KW-1185">Reference proteome</keyword>
<name>A0ABR3R127_9PLEO</name>
<gene>
    <name evidence="1" type="ORF">SLS60_008431</name>
</gene>
<sequence length="169" mass="18723">MGHAQNLRKLQESIVMRSYPSEPNGENPRSNSTWCIDAQLLWHLLIYERAGRFGADTDKTLFSDRITLKSDQSETEDVAEFAMVGCAGISGHKTVPVEVIADAPDESETFPLLDYSPTPTSTMQNPLEANTDFVFGSAGDMNHFMDQSNILLQEDFGKAIGGWINFNAM</sequence>
<dbReference type="Proteomes" id="UP001521785">
    <property type="component" value="Unassembled WGS sequence"/>
</dbReference>
<accession>A0ABR3R127</accession>
<reference evidence="1 2" key="1">
    <citation type="submission" date="2024-02" db="EMBL/GenBank/DDBJ databases">
        <title>De novo assembly and annotation of 12 fungi associated with fruit tree decline syndrome in Ontario, Canada.</title>
        <authorList>
            <person name="Sulman M."/>
            <person name="Ellouze W."/>
            <person name="Ilyukhin E."/>
        </authorList>
    </citation>
    <scope>NUCLEOTIDE SEQUENCE [LARGE SCALE GENOMIC DNA]</scope>
    <source>
        <strain evidence="1 2">M42-189</strain>
    </source>
</reference>